<dbReference type="PANTHER" id="PTHR45138">
    <property type="entry name" value="REGULATORY COMPONENTS OF SENSORY TRANSDUCTION SYSTEM"/>
    <property type="match status" value="1"/>
</dbReference>
<evidence type="ECO:0000256" key="2">
    <source>
        <dbReference type="ARBA" id="ARBA00034247"/>
    </source>
</evidence>
<dbReference type="InterPro" id="IPR029787">
    <property type="entry name" value="Nucleotide_cyclase"/>
</dbReference>
<feature type="transmembrane region" description="Helical" evidence="4">
    <location>
        <begin position="25"/>
        <end position="46"/>
    </location>
</feature>
<dbReference type="Proteomes" id="UP000503840">
    <property type="component" value="Unassembled WGS sequence"/>
</dbReference>
<evidence type="ECO:0000259" key="5">
    <source>
        <dbReference type="PROSITE" id="PS50887"/>
    </source>
</evidence>
<organism evidence="6 7">
    <name type="scientific">Desulfovibrio subterraneus</name>
    <dbReference type="NCBI Taxonomy" id="2718620"/>
    <lineage>
        <taxon>Bacteria</taxon>
        <taxon>Pseudomonadati</taxon>
        <taxon>Thermodesulfobacteriota</taxon>
        <taxon>Desulfovibrionia</taxon>
        <taxon>Desulfovibrionales</taxon>
        <taxon>Desulfovibrionaceae</taxon>
        <taxon>Desulfovibrio</taxon>
    </lineage>
</organism>
<dbReference type="GO" id="GO:0052621">
    <property type="term" value="F:diguanylate cyclase activity"/>
    <property type="evidence" value="ECO:0007669"/>
    <property type="project" value="UniProtKB-EC"/>
</dbReference>
<keyword evidence="4" id="KW-1133">Transmembrane helix</keyword>
<feature type="transmembrane region" description="Helical" evidence="4">
    <location>
        <begin position="58"/>
        <end position="78"/>
    </location>
</feature>
<dbReference type="SMART" id="SM00267">
    <property type="entry name" value="GGDEF"/>
    <property type="match status" value="1"/>
</dbReference>
<dbReference type="InterPro" id="IPR043128">
    <property type="entry name" value="Rev_trsase/Diguanyl_cyclase"/>
</dbReference>
<dbReference type="AlphaFoldDB" id="A0A7J0BDZ3"/>
<dbReference type="Gene3D" id="3.30.70.270">
    <property type="match status" value="1"/>
</dbReference>
<dbReference type="FunFam" id="3.30.70.270:FF:000001">
    <property type="entry name" value="Diguanylate cyclase domain protein"/>
    <property type="match status" value="1"/>
</dbReference>
<proteinExistence type="predicted"/>
<feature type="region of interest" description="Disordered" evidence="3">
    <location>
        <begin position="252"/>
        <end position="274"/>
    </location>
</feature>
<comment type="caution">
    <text evidence="6">The sequence shown here is derived from an EMBL/GenBank/DDBJ whole genome shotgun (WGS) entry which is preliminary data.</text>
</comment>
<evidence type="ECO:0000256" key="4">
    <source>
        <dbReference type="SAM" id="Phobius"/>
    </source>
</evidence>
<gene>
    <name evidence="6" type="ORF">DSM101010T_02840</name>
</gene>
<evidence type="ECO:0000256" key="1">
    <source>
        <dbReference type="ARBA" id="ARBA00012528"/>
    </source>
</evidence>
<accession>A0A7J0BDZ3</accession>
<dbReference type="InterPro" id="IPR050469">
    <property type="entry name" value="Diguanylate_Cyclase"/>
</dbReference>
<dbReference type="PROSITE" id="PS50887">
    <property type="entry name" value="GGDEF"/>
    <property type="match status" value="1"/>
</dbReference>
<dbReference type="EMBL" id="BLVO01000004">
    <property type="protein sequence ID" value="GFM31919.1"/>
    <property type="molecule type" value="Genomic_DNA"/>
</dbReference>
<evidence type="ECO:0000313" key="6">
    <source>
        <dbReference type="EMBL" id="GFM31919.1"/>
    </source>
</evidence>
<dbReference type="EC" id="2.7.7.65" evidence="1"/>
<comment type="catalytic activity">
    <reaction evidence="2">
        <text>2 GTP = 3',3'-c-di-GMP + 2 diphosphate</text>
        <dbReference type="Rhea" id="RHEA:24898"/>
        <dbReference type="ChEBI" id="CHEBI:33019"/>
        <dbReference type="ChEBI" id="CHEBI:37565"/>
        <dbReference type="ChEBI" id="CHEBI:58805"/>
        <dbReference type="EC" id="2.7.7.65"/>
    </reaction>
</comment>
<sequence length="274" mass="30597">MRFLMAGIDTLRDFFGISRTRLKRLLQGCVLGIGAPFGWLCLSALLELDAAAPYYWLWLYGYMGLGTICVFAVFGYIVGRHEQRFAELSYIDSLTGLCNPRYFQHRFRQEIARSVRQRTPICLVIADIDHFKRVNDTYGHQMGDVVLREFAGMLKSVARDSDMVARVGGEEFAVLLPDTDAEGGRIVAERMRLTIQQTPIKLAGEQTVQITASFGVSSREGRNVWPDAIYALADKALYAAKAGGRNRVVVMHQDSSESSVQKHDETGGEDNAAF</sequence>
<feature type="domain" description="GGDEF" evidence="5">
    <location>
        <begin position="119"/>
        <end position="253"/>
    </location>
</feature>
<dbReference type="PANTHER" id="PTHR45138:SF9">
    <property type="entry name" value="DIGUANYLATE CYCLASE DGCM-RELATED"/>
    <property type="match status" value="1"/>
</dbReference>
<protein>
    <recommendedName>
        <fullName evidence="1">diguanylate cyclase</fullName>
        <ecNumber evidence="1">2.7.7.65</ecNumber>
    </recommendedName>
</protein>
<evidence type="ECO:0000313" key="7">
    <source>
        <dbReference type="Proteomes" id="UP000503840"/>
    </source>
</evidence>
<keyword evidence="4" id="KW-0812">Transmembrane</keyword>
<keyword evidence="4" id="KW-0472">Membrane</keyword>
<evidence type="ECO:0000256" key="3">
    <source>
        <dbReference type="SAM" id="MobiDB-lite"/>
    </source>
</evidence>
<keyword evidence="7" id="KW-1185">Reference proteome</keyword>
<dbReference type="InterPro" id="IPR000160">
    <property type="entry name" value="GGDEF_dom"/>
</dbReference>
<dbReference type="CDD" id="cd01949">
    <property type="entry name" value="GGDEF"/>
    <property type="match status" value="1"/>
</dbReference>
<dbReference type="Pfam" id="PF00990">
    <property type="entry name" value="GGDEF"/>
    <property type="match status" value="1"/>
</dbReference>
<dbReference type="SUPFAM" id="SSF55073">
    <property type="entry name" value="Nucleotide cyclase"/>
    <property type="match status" value="1"/>
</dbReference>
<dbReference type="RefSeq" id="WP_174403608.1">
    <property type="nucleotide sequence ID" value="NZ_BLVO01000004.1"/>
</dbReference>
<dbReference type="NCBIfam" id="TIGR00254">
    <property type="entry name" value="GGDEF"/>
    <property type="match status" value="1"/>
</dbReference>
<reference evidence="6 7" key="1">
    <citation type="submission" date="2020-05" db="EMBL/GenBank/DDBJ databases">
        <title>Draft genome sequence of Desulfovibrio sp. strain HN2T.</title>
        <authorList>
            <person name="Ueno A."/>
            <person name="Tamazawa S."/>
            <person name="Tamamura S."/>
            <person name="Murakami T."/>
            <person name="Kiyama T."/>
            <person name="Inomata H."/>
            <person name="Amano Y."/>
            <person name="Miyakawa K."/>
            <person name="Tamaki H."/>
            <person name="Naganuma T."/>
            <person name="Kaneko K."/>
        </authorList>
    </citation>
    <scope>NUCLEOTIDE SEQUENCE [LARGE SCALE GENOMIC DNA]</scope>
    <source>
        <strain evidence="6 7">HN2</strain>
    </source>
</reference>
<name>A0A7J0BDZ3_9BACT</name>